<evidence type="ECO:0000313" key="2">
    <source>
        <dbReference type="EMBL" id="MBA4613850.1"/>
    </source>
</evidence>
<gene>
    <name evidence="2" type="ORF">H1W37_19505</name>
</gene>
<dbReference type="RefSeq" id="WP_181762048.1">
    <property type="nucleotide sequence ID" value="NZ_BMCR01000001.1"/>
</dbReference>
<evidence type="ECO:0000256" key="1">
    <source>
        <dbReference type="SAM" id="MobiDB-lite"/>
    </source>
</evidence>
<sequence length="852" mass="92698">MSFSDCLISAVEQGALSREEAQALNDDFDARFAEARMSLGDEEAARLARERLSSELKMQAIEKRRRAALMERARQRLKGELIGYRDEKGRPDVFEAAMGVLSHYGYRGYSSIRGRSEAIIMLAQGRLNEAMWHWRRGAVTGMRHNLADIEDLVKDLHGEPSGNETAAALAQSISEVFEDLRQRFNAAGGAIAKLKDFGLPHTHDGLKMRKAGGAETIVKAKANWIAKAKEAFDFDRSVNPLTGEPIGDAGADRFLDRMFDQVTTEGWAHMEPSLRGTGKGALASQRQDARILVAKSPAHWQSYNAEFGTGDVIETIFNHINSMAKDIAAMETLGPNPDAMLEWMIQNVRREVAVSTTGAPSLARETGQTARWATGTQPGSHAEWRLRGLYAHLRGRPVAAAGVATLTANVKNVMNSALLGSASIVAAATDPFVEAMSKKLAGLPVMRDVGGLLKTLSAKTRKEVLRDGAIWDEYLQVMEAEARFAGLVLGSNWSKYMVDRSMMAFGLKPITSGRRIAHARSWHAALADMAGNRLEALPERLRAALEGFGITADDWDIMRDSVDDHGFITPSSIMASEGRLSDLAEQDRIPHRLVAEKYAELIASWTERAVPSGTPNARSWVTGSVERGTPLGEFADFGLQFKSFGLSLTTLQIEAMTRIGALDSAGRFAAPAYFAQLAIGLTIGGAIAIQIKNLADGKDLEEMDPRNSQFWVRAAFQGGGFGLLGDFASASSNRFGGGVASSFVGPGLNFGSDLFGLTVGNALEGARGEKTNAGREAVNFAGRYTPVLSSWWATRAAYRRMVLDQLQWMVDPGAAKSFKARQQNLKRRTGQEYWWEPGDASPDRAPGVAARP</sequence>
<proteinExistence type="predicted"/>
<dbReference type="Proteomes" id="UP000559404">
    <property type="component" value="Unassembled WGS sequence"/>
</dbReference>
<feature type="region of interest" description="Disordered" evidence="1">
    <location>
        <begin position="828"/>
        <end position="852"/>
    </location>
</feature>
<accession>A0A838Y4T3</accession>
<dbReference type="EMBL" id="JACEON010000026">
    <property type="protein sequence ID" value="MBA4613850.1"/>
    <property type="molecule type" value="Genomic_DNA"/>
</dbReference>
<protein>
    <submittedName>
        <fullName evidence="2">Uncharacterized protein</fullName>
    </submittedName>
</protein>
<evidence type="ECO:0000313" key="3">
    <source>
        <dbReference type="Proteomes" id="UP000559404"/>
    </source>
</evidence>
<comment type="caution">
    <text evidence="2">The sequence shown here is derived from an EMBL/GenBank/DDBJ whole genome shotgun (WGS) entry which is preliminary data.</text>
</comment>
<reference evidence="2 3" key="1">
    <citation type="submission" date="2020-07" db="EMBL/GenBank/DDBJ databases">
        <authorList>
            <person name="Li M."/>
        </authorList>
    </citation>
    <scope>NUCLEOTIDE SEQUENCE [LARGE SCALE GENOMIC DNA]</scope>
    <source>
        <strain evidence="2 3">DSM 23284</strain>
    </source>
</reference>
<dbReference type="AlphaFoldDB" id="A0A838Y4T3"/>
<name>A0A838Y4T3_9HYPH</name>
<keyword evidence="3" id="KW-1185">Reference proteome</keyword>
<organism evidence="2 3">
    <name type="scientific">Stappia taiwanensis</name>
    <dbReference type="NCBI Taxonomy" id="992267"/>
    <lineage>
        <taxon>Bacteria</taxon>
        <taxon>Pseudomonadati</taxon>
        <taxon>Pseudomonadota</taxon>
        <taxon>Alphaproteobacteria</taxon>
        <taxon>Hyphomicrobiales</taxon>
        <taxon>Stappiaceae</taxon>
        <taxon>Stappia</taxon>
    </lineage>
</organism>
<reference evidence="2 3" key="2">
    <citation type="submission" date="2020-08" db="EMBL/GenBank/DDBJ databases">
        <title>Stappia taiwanensis sp. nov., isolated from a coastal thermal spring.</title>
        <authorList>
            <person name="Kampfer P."/>
        </authorList>
    </citation>
    <scope>NUCLEOTIDE SEQUENCE [LARGE SCALE GENOMIC DNA]</scope>
    <source>
        <strain evidence="2 3">DSM 23284</strain>
    </source>
</reference>